<reference evidence="1" key="1">
    <citation type="journal article" date="2021" name="Proc. Natl. Acad. Sci. U.S.A.">
        <title>A Catalog of Tens of Thousands of Viruses from Human Metagenomes Reveals Hidden Associations with Chronic Diseases.</title>
        <authorList>
            <person name="Tisza M.J."/>
            <person name="Buck C.B."/>
        </authorList>
    </citation>
    <scope>NUCLEOTIDE SEQUENCE</scope>
    <source>
        <strain evidence="1">CtGns7</strain>
    </source>
</reference>
<organism evidence="1">
    <name type="scientific">Phage sp. ctGns7</name>
    <dbReference type="NCBI Taxonomy" id="2828003"/>
    <lineage>
        <taxon>Viruses</taxon>
    </lineage>
</organism>
<sequence length="77" mass="8735">MELELKEKIVDTFNKELKGNYIKNLIEGSEIAYTLILDNINKGYSLEQVKAFCELQLSPKGKETMRKVAGAKITNNN</sequence>
<name>A0A8S5S982_9VIRU</name>
<accession>A0A8S5S982</accession>
<proteinExistence type="predicted"/>
<evidence type="ECO:0000313" key="1">
    <source>
        <dbReference type="EMBL" id="DAF47521.1"/>
    </source>
</evidence>
<dbReference type="EMBL" id="BK032555">
    <property type="protein sequence ID" value="DAF47521.1"/>
    <property type="molecule type" value="Genomic_DNA"/>
</dbReference>
<protein>
    <submittedName>
        <fullName evidence="1">Uncharacterized protein</fullName>
    </submittedName>
</protein>